<organism evidence="1 2">
    <name type="scientific">Faecalitalea cylindroides</name>
    <dbReference type="NCBI Taxonomy" id="39483"/>
    <lineage>
        <taxon>Bacteria</taxon>
        <taxon>Bacillati</taxon>
        <taxon>Bacillota</taxon>
        <taxon>Erysipelotrichia</taxon>
        <taxon>Erysipelotrichales</taxon>
        <taxon>Erysipelotrichaceae</taxon>
        <taxon>Faecalitalea</taxon>
    </lineage>
</organism>
<dbReference type="SUPFAM" id="SSF109604">
    <property type="entry name" value="HD-domain/PDEase-like"/>
    <property type="match status" value="1"/>
</dbReference>
<dbReference type="GeneID" id="79875616"/>
<protein>
    <submittedName>
        <fullName evidence="1">GTP pyrophosphokinase</fullName>
    </submittedName>
</protein>
<dbReference type="PANTHER" id="PTHR46246:SF1">
    <property type="entry name" value="GUANOSINE-3',5'-BIS(DIPHOSPHATE) 3'-PYROPHOSPHOHYDROLASE MESH1"/>
    <property type="match status" value="1"/>
</dbReference>
<sequence>MYAQRAYALAKKAHLGQKDKGGNDYIEHPKAVASMMDTDIEKAVAYLHDVVEDTKISFDDLKEYGFPNQIIEALKALTKQKNESYDVYIDRVIKNPIAKKVKLADMKHNSDITRIKNPSQKDYDRCQKYLDKIQYLINKPLS</sequence>
<accession>A0A1Y4LWG2</accession>
<keyword evidence="1" id="KW-0808">Transferase</keyword>
<dbReference type="InterPro" id="IPR052194">
    <property type="entry name" value="MESH1"/>
</dbReference>
<evidence type="ECO:0000313" key="2">
    <source>
        <dbReference type="Proteomes" id="UP000195447"/>
    </source>
</evidence>
<keyword evidence="2" id="KW-1185">Reference proteome</keyword>
<dbReference type="GO" id="GO:0016301">
    <property type="term" value="F:kinase activity"/>
    <property type="evidence" value="ECO:0007669"/>
    <property type="project" value="UniProtKB-KW"/>
</dbReference>
<dbReference type="Proteomes" id="UP000195447">
    <property type="component" value="Unassembled WGS sequence"/>
</dbReference>
<dbReference type="AlphaFoldDB" id="A0A1Y4LWG2"/>
<dbReference type="RefSeq" id="WP_087158568.1">
    <property type="nucleotide sequence ID" value="NZ_CALHAA010000002.1"/>
</dbReference>
<dbReference type="EMBL" id="NFKM01000008">
    <property type="protein sequence ID" value="OUP60956.1"/>
    <property type="molecule type" value="Genomic_DNA"/>
</dbReference>
<dbReference type="GO" id="GO:0008893">
    <property type="term" value="F:guanosine-3',5'-bis(diphosphate) 3'-diphosphatase activity"/>
    <property type="evidence" value="ECO:0007669"/>
    <property type="project" value="TreeGrafter"/>
</dbReference>
<gene>
    <name evidence="1" type="ORF">B5F14_05240</name>
</gene>
<evidence type="ECO:0000313" key="1">
    <source>
        <dbReference type="EMBL" id="OUP60956.1"/>
    </source>
</evidence>
<reference evidence="2" key="1">
    <citation type="submission" date="2017-04" db="EMBL/GenBank/DDBJ databases">
        <title>Function of individual gut microbiota members based on whole genome sequencing of pure cultures obtained from chicken caecum.</title>
        <authorList>
            <person name="Medvecky M."/>
            <person name="Cejkova D."/>
            <person name="Polansky O."/>
            <person name="Karasova D."/>
            <person name="Kubasova T."/>
            <person name="Cizek A."/>
            <person name="Rychlik I."/>
        </authorList>
    </citation>
    <scope>NUCLEOTIDE SEQUENCE [LARGE SCALE GENOMIC DNA]</scope>
    <source>
        <strain evidence="2">An178</strain>
    </source>
</reference>
<dbReference type="Gene3D" id="1.10.3210.10">
    <property type="entry name" value="Hypothetical protein af1432"/>
    <property type="match status" value="1"/>
</dbReference>
<dbReference type="PANTHER" id="PTHR46246">
    <property type="entry name" value="GUANOSINE-3',5'-BIS(DIPHOSPHATE) 3'-PYROPHOSPHOHYDROLASE MESH1"/>
    <property type="match status" value="1"/>
</dbReference>
<keyword evidence="1" id="KW-0418">Kinase</keyword>
<proteinExistence type="predicted"/>
<comment type="caution">
    <text evidence="1">The sequence shown here is derived from an EMBL/GenBank/DDBJ whole genome shotgun (WGS) entry which is preliminary data.</text>
</comment>
<name>A0A1Y4LWG2_9FIRM</name>